<sequence length="595" mass="65660">MAAFICLLVVSLVLSGEPAIAADKVEATGVQSLPRPLSQADAERYQKILALQRRGQWDAADGIISELEDPLLLGHVLFQRYMHPTAYRSRYGELAAWLRDYRDHPGADRIYKLALQRQPASAPALVEPRASGVLLPPFSLALDRTPAYVSPRARSSSERQQATEILTQVRRNVMRDRLSATEAWLASAEVRQVLDQVELDVAYGEVAAGWYYLGRDNRALALAAPAAKRSGAMAPYATWIAGLASWRLERFEDAGAFFGKLAGKGRASPASRAAGAYWAARVALRLKQPQAMSHWLRLAAAEGHSFYGLLARDALGIAAVPSIPPSNLAALGGLEANPAIKRSMALLQIDRRDLAEAELLQSGGWEEEVGARQLLILADAAGLPHLSYRLAGQLLRLGVAPDDPHVITGLYPLPHWKPESGFLLDRALIFAFVRQESRFDPRAQSSSGARGLMQILPSTASYISGDSRYSNGRLRNLYIPEVNLDLGQSYLSYLLDQSMVEGDLFRLAAAYNGGPGNLLKWQRETDHRYDPLLFIESLPSRQTRFFIERVLANFWMYRARLGQESPSLKTLAAGDWPHYLSLDDPLQEAARRGTE</sequence>
<dbReference type="EMBL" id="JACHXA010000006">
    <property type="protein sequence ID" value="MBB3066019.1"/>
    <property type="molecule type" value="Genomic_DNA"/>
</dbReference>
<proteinExistence type="inferred from homology"/>
<dbReference type="GO" id="GO:0004553">
    <property type="term" value="F:hydrolase activity, hydrolyzing O-glycosyl compounds"/>
    <property type="evidence" value="ECO:0007669"/>
    <property type="project" value="InterPro"/>
</dbReference>
<feature type="chain" id="PRO_5032778145" evidence="4">
    <location>
        <begin position="22"/>
        <end position="595"/>
    </location>
</feature>
<dbReference type="SUPFAM" id="SSF53955">
    <property type="entry name" value="Lysozyme-like"/>
    <property type="match status" value="1"/>
</dbReference>
<comment type="caution">
    <text evidence="6">The sequence shown here is derived from an EMBL/GenBank/DDBJ whole genome shotgun (WGS) entry which is preliminary data.</text>
</comment>
<evidence type="ECO:0000256" key="2">
    <source>
        <dbReference type="ARBA" id="ARBA00009387"/>
    </source>
</evidence>
<organism evidence="6 7">
    <name type="scientific">Limibacillus halophilus</name>
    <dbReference type="NCBI Taxonomy" id="1579333"/>
    <lineage>
        <taxon>Bacteria</taxon>
        <taxon>Pseudomonadati</taxon>
        <taxon>Pseudomonadota</taxon>
        <taxon>Alphaproteobacteria</taxon>
        <taxon>Rhodospirillales</taxon>
        <taxon>Rhodovibrionaceae</taxon>
        <taxon>Limibacillus</taxon>
    </lineage>
</organism>
<reference evidence="6 7" key="1">
    <citation type="submission" date="2020-08" db="EMBL/GenBank/DDBJ databases">
        <title>Genomic Encyclopedia of Type Strains, Phase III (KMG-III): the genomes of soil and plant-associated and newly described type strains.</title>
        <authorList>
            <person name="Whitman W."/>
        </authorList>
    </citation>
    <scope>NUCLEOTIDE SEQUENCE [LARGE SCALE GENOMIC DNA]</scope>
    <source>
        <strain evidence="6 7">CECT 8803</strain>
    </source>
</reference>
<evidence type="ECO:0000256" key="3">
    <source>
        <dbReference type="ARBA" id="ARBA00022729"/>
    </source>
</evidence>
<dbReference type="PANTHER" id="PTHR37423:SF5">
    <property type="entry name" value="SOLUBLE LYTIC MUREIN TRANSGLYCOSYLASE"/>
    <property type="match status" value="1"/>
</dbReference>
<dbReference type="Gene3D" id="1.10.530.10">
    <property type="match status" value="1"/>
</dbReference>
<feature type="signal peptide" evidence="4">
    <location>
        <begin position="1"/>
        <end position="21"/>
    </location>
</feature>
<dbReference type="Gene3D" id="1.25.20.10">
    <property type="entry name" value="Bacterial muramidases"/>
    <property type="match status" value="1"/>
</dbReference>
<dbReference type="AlphaFoldDB" id="A0A839SVG4"/>
<comment type="similarity">
    <text evidence="2">Belongs to the virb1 family.</text>
</comment>
<keyword evidence="7" id="KW-1185">Reference proteome</keyword>
<evidence type="ECO:0000256" key="1">
    <source>
        <dbReference type="ARBA" id="ARBA00007734"/>
    </source>
</evidence>
<dbReference type="SUPFAM" id="SSF48435">
    <property type="entry name" value="Bacterial muramidases"/>
    <property type="match status" value="1"/>
</dbReference>
<dbReference type="InterPro" id="IPR023346">
    <property type="entry name" value="Lysozyme-like_dom_sf"/>
</dbReference>
<comment type="similarity">
    <text evidence="1">Belongs to the transglycosylase Slt family.</text>
</comment>
<evidence type="ECO:0000256" key="4">
    <source>
        <dbReference type="SAM" id="SignalP"/>
    </source>
</evidence>
<dbReference type="InterPro" id="IPR008939">
    <property type="entry name" value="Lytic_TGlycosylase_superhlx_U"/>
</dbReference>
<evidence type="ECO:0000313" key="7">
    <source>
        <dbReference type="Proteomes" id="UP000581135"/>
    </source>
</evidence>
<keyword evidence="3 4" id="KW-0732">Signal</keyword>
<dbReference type="Pfam" id="PF01464">
    <property type="entry name" value="SLT"/>
    <property type="match status" value="1"/>
</dbReference>
<feature type="domain" description="Transglycosylase SLT" evidence="5">
    <location>
        <begin position="424"/>
        <end position="528"/>
    </location>
</feature>
<dbReference type="PANTHER" id="PTHR37423">
    <property type="entry name" value="SOLUBLE LYTIC MUREIN TRANSGLYCOSYLASE-RELATED"/>
    <property type="match status" value="1"/>
</dbReference>
<evidence type="ECO:0000259" key="5">
    <source>
        <dbReference type="Pfam" id="PF01464"/>
    </source>
</evidence>
<accession>A0A839SVG4</accession>
<dbReference type="CDD" id="cd13401">
    <property type="entry name" value="Slt70-like"/>
    <property type="match status" value="1"/>
</dbReference>
<dbReference type="Proteomes" id="UP000581135">
    <property type="component" value="Unassembled WGS sequence"/>
</dbReference>
<name>A0A839SVG4_9PROT</name>
<evidence type="ECO:0000313" key="6">
    <source>
        <dbReference type="EMBL" id="MBB3066019.1"/>
    </source>
</evidence>
<dbReference type="RefSeq" id="WP_183416839.1">
    <property type="nucleotide sequence ID" value="NZ_JACHXA010000006.1"/>
</dbReference>
<dbReference type="InterPro" id="IPR008258">
    <property type="entry name" value="Transglycosylase_SLT_dom_1"/>
</dbReference>
<protein>
    <submittedName>
        <fullName evidence="6">Soluble lytic murein transglycosylase-like protein</fullName>
    </submittedName>
</protein>
<gene>
    <name evidence="6" type="ORF">FHR98_002322</name>
</gene>
<dbReference type="GO" id="GO:0042597">
    <property type="term" value="C:periplasmic space"/>
    <property type="evidence" value="ECO:0007669"/>
    <property type="project" value="InterPro"/>
</dbReference>